<dbReference type="VEuPathDB" id="FungiDB:PLEOSDRAFT_1099590"/>
<dbReference type="Proteomes" id="UP000027073">
    <property type="component" value="Unassembled WGS sequence"/>
</dbReference>
<evidence type="ECO:0000313" key="3">
    <source>
        <dbReference type="EMBL" id="KDQ33632.1"/>
    </source>
</evidence>
<feature type="transmembrane region" description="Helical" evidence="2">
    <location>
        <begin position="317"/>
        <end position="337"/>
    </location>
</feature>
<accession>A0A067PB29</accession>
<sequence length="501" mass="55613">MEPPLNNTKFNLDVSGIVGFLGGGEAISAMESMHFYKYRKWLSWYNSPGSYDIAKHYGRLARSRIWDGIYPGPNEEPAELLGLDGEQGPPYRGVVSGTTLNDTGHVGYVFAQYCRNAKANPSQYSSDPIFTTQTTDDQGPKPQQRKRKTKVMNVVVVDFDNVEDNDDSVEKGSHLTLDSKEFPFWSVAVASIPISLNIANCILCGFYTEWYAFGVILYGILCNGIACYFIGSTEIYLTHTIPSPHSPPGNGILACKSDTLIVCRGSERAINHVVKAKFVVRYGKEGDDQTYHMIGFSAMSLTIQFIAQLFLIPLSGLFGQIMFLSTLAISWIYNAYLSSIDKGRLQQQLLERHLFGDDSNNMTKLELPTRTSAVVFAMLCGLPDLRGDPDANVECAKGIMCHLLPTDTKVWGRWHYSVCSKVRDLSERHSSGSVRPTSEPFRFTEDACQGFDGKDKSLLCDLLEDARGGYESYCQFLDSARYTPNSNSQSGSGSSLLHTYV</sequence>
<proteinExistence type="predicted"/>
<evidence type="ECO:0000256" key="1">
    <source>
        <dbReference type="SAM" id="MobiDB-lite"/>
    </source>
</evidence>
<dbReference type="STRING" id="1137138.A0A067PB29"/>
<dbReference type="EMBL" id="KL198004">
    <property type="protein sequence ID" value="KDQ33632.1"/>
    <property type="molecule type" value="Genomic_DNA"/>
</dbReference>
<dbReference type="HOGENOM" id="CLU_025274_1_1_1"/>
<reference evidence="4" key="1">
    <citation type="journal article" date="2014" name="Proc. Natl. Acad. Sci. U.S.A.">
        <title>Extensive sampling of basidiomycete genomes demonstrates inadequacy of the white-rot/brown-rot paradigm for wood decay fungi.</title>
        <authorList>
            <person name="Riley R."/>
            <person name="Salamov A.A."/>
            <person name="Brown D.W."/>
            <person name="Nagy L.G."/>
            <person name="Floudas D."/>
            <person name="Held B.W."/>
            <person name="Levasseur A."/>
            <person name="Lombard V."/>
            <person name="Morin E."/>
            <person name="Otillar R."/>
            <person name="Lindquist E.A."/>
            <person name="Sun H."/>
            <person name="LaButti K.M."/>
            <person name="Schmutz J."/>
            <person name="Jabbour D."/>
            <person name="Luo H."/>
            <person name="Baker S.E."/>
            <person name="Pisabarro A.G."/>
            <person name="Walton J.D."/>
            <person name="Blanchette R.A."/>
            <person name="Henrissat B."/>
            <person name="Martin F."/>
            <person name="Cullen D."/>
            <person name="Hibbett D.S."/>
            <person name="Grigoriev I.V."/>
        </authorList>
    </citation>
    <scope>NUCLEOTIDE SEQUENCE [LARGE SCALE GENOMIC DNA]</scope>
    <source>
        <strain evidence="4">PC15</strain>
    </source>
</reference>
<evidence type="ECO:0000313" key="4">
    <source>
        <dbReference type="Proteomes" id="UP000027073"/>
    </source>
</evidence>
<keyword evidence="2" id="KW-1133">Transmembrane helix</keyword>
<protein>
    <submittedName>
        <fullName evidence="3">Uncharacterized protein</fullName>
    </submittedName>
</protein>
<feature type="compositionally biased region" description="Polar residues" evidence="1">
    <location>
        <begin position="125"/>
        <end position="137"/>
    </location>
</feature>
<keyword evidence="2" id="KW-0812">Transmembrane</keyword>
<dbReference type="OrthoDB" id="2366471at2759"/>
<dbReference type="AlphaFoldDB" id="A0A067PB29"/>
<dbReference type="InParanoid" id="A0A067PB29"/>
<organism evidence="3 4">
    <name type="scientific">Pleurotus ostreatus (strain PC15)</name>
    <name type="common">Oyster mushroom</name>
    <dbReference type="NCBI Taxonomy" id="1137138"/>
    <lineage>
        <taxon>Eukaryota</taxon>
        <taxon>Fungi</taxon>
        <taxon>Dikarya</taxon>
        <taxon>Basidiomycota</taxon>
        <taxon>Agaricomycotina</taxon>
        <taxon>Agaricomycetes</taxon>
        <taxon>Agaricomycetidae</taxon>
        <taxon>Agaricales</taxon>
        <taxon>Pleurotineae</taxon>
        <taxon>Pleurotaceae</taxon>
        <taxon>Pleurotus</taxon>
    </lineage>
</organism>
<feature type="transmembrane region" description="Helical" evidence="2">
    <location>
        <begin position="210"/>
        <end position="231"/>
    </location>
</feature>
<feature type="region of interest" description="Disordered" evidence="1">
    <location>
        <begin position="125"/>
        <end position="148"/>
    </location>
</feature>
<feature type="transmembrane region" description="Helical" evidence="2">
    <location>
        <begin position="291"/>
        <end position="311"/>
    </location>
</feature>
<gene>
    <name evidence="3" type="ORF">PLEOSDRAFT_1099590</name>
</gene>
<name>A0A067PB29_PLEO1</name>
<evidence type="ECO:0000256" key="2">
    <source>
        <dbReference type="SAM" id="Phobius"/>
    </source>
</evidence>
<keyword evidence="2" id="KW-0472">Membrane</keyword>